<evidence type="ECO:0000256" key="2">
    <source>
        <dbReference type="ARBA" id="ARBA00004123"/>
    </source>
</evidence>
<evidence type="ECO:0000256" key="7">
    <source>
        <dbReference type="ARBA" id="ARBA00022801"/>
    </source>
</evidence>
<dbReference type="Gene3D" id="3.40.50.1010">
    <property type="entry name" value="5'-nuclease"/>
    <property type="match status" value="1"/>
</dbReference>
<evidence type="ECO:0000256" key="5">
    <source>
        <dbReference type="ARBA" id="ARBA00022723"/>
    </source>
</evidence>
<dbReference type="InterPro" id="IPR008918">
    <property type="entry name" value="HhH2"/>
</dbReference>
<comment type="similarity">
    <text evidence="3">Belongs to the XPG/RAD2 endonuclease family. EXO1 subfamily.</text>
</comment>
<keyword evidence="8" id="KW-0269">Exonuclease</keyword>
<dbReference type="GeneID" id="59238724"/>
<evidence type="ECO:0000313" key="16">
    <source>
        <dbReference type="EMBL" id="QLG74921.1"/>
    </source>
</evidence>
<proteinExistence type="inferred from homology"/>
<keyword evidence="12" id="KW-0234">DNA repair</keyword>
<dbReference type="GO" id="GO:0046872">
    <property type="term" value="F:metal ion binding"/>
    <property type="evidence" value="ECO:0007669"/>
    <property type="project" value="UniProtKB-KW"/>
</dbReference>
<keyword evidence="13" id="KW-0539">Nucleus</keyword>
<dbReference type="InterPro" id="IPR019974">
    <property type="entry name" value="XPG_CS"/>
</dbReference>
<comment type="cofactor">
    <cofactor evidence="1">
        <name>Mg(2+)</name>
        <dbReference type="ChEBI" id="CHEBI:18420"/>
    </cofactor>
</comment>
<name>A0A7H9B845_ZYGMR</name>
<evidence type="ECO:0000256" key="12">
    <source>
        <dbReference type="ARBA" id="ARBA00023204"/>
    </source>
</evidence>
<evidence type="ECO:0000256" key="11">
    <source>
        <dbReference type="ARBA" id="ARBA00023125"/>
    </source>
</evidence>
<dbReference type="SUPFAM" id="SSF88723">
    <property type="entry name" value="PIN domain-like"/>
    <property type="match status" value="1"/>
</dbReference>
<keyword evidence="10" id="KW-0267">Excision nuclease</keyword>
<dbReference type="GO" id="GO:0017108">
    <property type="term" value="F:5'-flap endonuclease activity"/>
    <property type="evidence" value="ECO:0007669"/>
    <property type="project" value="TreeGrafter"/>
</dbReference>
<evidence type="ECO:0000256" key="4">
    <source>
        <dbReference type="ARBA" id="ARBA00022722"/>
    </source>
</evidence>
<dbReference type="EMBL" id="CP058611">
    <property type="protein sequence ID" value="QLG74921.1"/>
    <property type="molecule type" value="Genomic_DNA"/>
</dbReference>
<dbReference type="InterPro" id="IPR036279">
    <property type="entry name" value="5-3_exonuclease_C_sf"/>
</dbReference>
<dbReference type="SUPFAM" id="SSF47807">
    <property type="entry name" value="5' to 3' exonuclease, C-terminal subdomain"/>
    <property type="match status" value="1"/>
</dbReference>
<dbReference type="KEGG" id="zmk:HG535_0H02480"/>
<dbReference type="InterPro" id="IPR006084">
    <property type="entry name" value="XPG/Rad2"/>
</dbReference>
<keyword evidence="9" id="KW-0460">Magnesium</keyword>
<evidence type="ECO:0000256" key="9">
    <source>
        <dbReference type="ARBA" id="ARBA00022842"/>
    </source>
</evidence>
<dbReference type="AlphaFoldDB" id="A0A7H9B845"/>
<organism evidence="16 17">
    <name type="scientific">Zygotorulaspora mrakii</name>
    <name type="common">Zygosaccharomyces mrakii</name>
    <dbReference type="NCBI Taxonomy" id="42260"/>
    <lineage>
        <taxon>Eukaryota</taxon>
        <taxon>Fungi</taxon>
        <taxon>Dikarya</taxon>
        <taxon>Ascomycota</taxon>
        <taxon>Saccharomycotina</taxon>
        <taxon>Saccharomycetes</taxon>
        <taxon>Saccharomycetales</taxon>
        <taxon>Saccharomycetaceae</taxon>
        <taxon>Zygotorulaspora</taxon>
    </lineage>
</organism>
<dbReference type="SMART" id="SM00484">
    <property type="entry name" value="XPGI"/>
    <property type="match status" value="1"/>
</dbReference>
<dbReference type="InterPro" id="IPR044752">
    <property type="entry name" value="PIN-like_EXO1"/>
</dbReference>
<dbReference type="CDD" id="cd09908">
    <property type="entry name" value="H3TH_EXO1"/>
    <property type="match status" value="1"/>
</dbReference>
<dbReference type="InterPro" id="IPR006085">
    <property type="entry name" value="XPG_DNA_repair_N"/>
</dbReference>
<feature type="domain" description="XPG N-terminal" evidence="15">
    <location>
        <begin position="1"/>
        <end position="99"/>
    </location>
</feature>
<dbReference type="FunFam" id="1.10.150.20:FF:000011">
    <property type="entry name" value="exonuclease 1"/>
    <property type="match status" value="1"/>
</dbReference>
<dbReference type="GO" id="GO:0006281">
    <property type="term" value="P:DNA repair"/>
    <property type="evidence" value="ECO:0007669"/>
    <property type="project" value="UniProtKB-KW"/>
</dbReference>
<dbReference type="CDD" id="cd09857">
    <property type="entry name" value="PIN_EXO1"/>
    <property type="match status" value="1"/>
</dbReference>
<comment type="subcellular location">
    <subcellularLocation>
        <location evidence="2">Nucleus</location>
    </subcellularLocation>
</comment>
<dbReference type="PROSITE" id="PS00842">
    <property type="entry name" value="XPG_2"/>
    <property type="match status" value="1"/>
</dbReference>
<dbReference type="GO" id="GO:0005634">
    <property type="term" value="C:nucleus"/>
    <property type="evidence" value="ECO:0007669"/>
    <property type="project" value="UniProtKB-SubCell"/>
</dbReference>
<keyword evidence="4" id="KW-0540">Nuclease</keyword>
<dbReference type="Pfam" id="PF00867">
    <property type="entry name" value="XPG_I"/>
    <property type="match status" value="1"/>
</dbReference>
<dbReference type="PRINTS" id="PR00853">
    <property type="entry name" value="XPGRADSUPER"/>
</dbReference>
<dbReference type="FunFam" id="3.40.50.1010:FF:000002">
    <property type="entry name" value="Exonuclease 1, putative"/>
    <property type="match status" value="1"/>
</dbReference>
<evidence type="ECO:0000259" key="14">
    <source>
        <dbReference type="SMART" id="SM00484"/>
    </source>
</evidence>
<evidence type="ECO:0000313" key="17">
    <source>
        <dbReference type="Proteomes" id="UP000509704"/>
    </source>
</evidence>
<evidence type="ECO:0000256" key="3">
    <source>
        <dbReference type="ARBA" id="ARBA00010563"/>
    </source>
</evidence>
<dbReference type="InterPro" id="IPR037315">
    <property type="entry name" value="EXO1_H3TH"/>
</dbReference>
<dbReference type="Proteomes" id="UP000509704">
    <property type="component" value="Chromosome 8"/>
</dbReference>
<feature type="domain" description="XPG-I" evidence="14">
    <location>
        <begin position="138"/>
        <end position="209"/>
    </location>
</feature>
<dbReference type="OrthoDB" id="26491at2759"/>
<protein>
    <submittedName>
        <fullName evidence="16">Uncharacterized protein</fullName>
    </submittedName>
</protein>
<accession>A0A7H9B845</accession>
<evidence type="ECO:0000259" key="15">
    <source>
        <dbReference type="SMART" id="SM00485"/>
    </source>
</evidence>
<dbReference type="GO" id="GO:0035312">
    <property type="term" value="F:5'-3' DNA exonuclease activity"/>
    <property type="evidence" value="ECO:0007669"/>
    <property type="project" value="InterPro"/>
</dbReference>
<dbReference type="InterPro" id="IPR006086">
    <property type="entry name" value="XPG-I_dom"/>
</dbReference>
<keyword evidence="17" id="KW-1185">Reference proteome</keyword>
<dbReference type="Pfam" id="PF00752">
    <property type="entry name" value="XPG_N"/>
    <property type="match status" value="1"/>
</dbReference>
<keyword evidence="11" id="KW-0238">DNA-binding</keyword>
<evidence type="ECO:0000256" key="10">
    <source>
        <dbReference type="ARBA" id="ARBA00022881"/>
    </source>
</evidence>
<dbReference type="RefSeq" id="XP_037146646.1">
    <property type="nucleotide sequence ID" value="XM_037290751.1"/>
</dbReference>
<dbReference type="InterPro" id="IPR029060">
    <property type="entry name" value="PIN-like_dom_sf"/>
</dbReference>
<dbReference type="SMART" id="SM00485">
    <property type="entry name" value="XPGN"/>
    <property type="match status" value="1"/>
</dbReference>
<reference evidence="16 17" key="1">
    <citation type="submission" date="2020-07" db="EMBL/GenBank/DDBJ databases">
        <title>The yeast mating-type switching endonuclease HO is a domesticated member of an unorthodox homing genetic element family.</title>
        <authorList>
            <person name="Coughlan A.Y."/>
            <person name="Lombardi L."/>
            <person name="Braun-Galleani S."/>
            <person name="Martos A.R."/>
            <person name="Galeote V."/>
            <person name="Bigey F."/>
            <person name="Dequin S."/>
            <person name="Byrne K.P."/>
            <person name="Wolfe K.H."/>
        </authorList>
    </citation>
    <scope>NUCLEOTIDE SEQUENCE [LARGE SCALE GENOMIC DNA]</scope>
    <source>
        <strain evidence="16 17">NRRL Y-6702</strain>
    </source>
</reference>
<keyword evidence="6" id="KW-0227">DNA damage</keyword>
<dbReference type="PANTHER" id="PTHR11081:SF65">
    <property type="entry name" value="DNA DAMAGE-INDUCIBLE PROTEIN DIN7-RELATED"/>
    <property type="match status" value="1"/>
</dbReference>
<keyword evidence="5" id="KW-0479">Metal-binding</keyword>
<dbReference type="PANTHER" id="PTHR11081">
    <property type="entry name" value="FLAP ENDONUCLEASE FAMILY MEMBER"/>
    <property type="match status" value="1"/>
</dbReference>
<dbReference type="Gene3D" id="1.10.150.20">
    <property type="entry name" value="5' to 3' exonuclease, C-terminal subdomain"/>
    <property type="match status" value="1"/>
</dbReference>
<evidence type="ECO:0000256" key="8">
    <source>
        <dbReference type="ARBA" id="ARBA00022839"/>
    </source>
</evidence>
<evidence type="ECO:0000256" key="13">
    <source>
        <dbReference type="ARBA" id="ARBA00023242"/>
    </source>
</evidence>
<evidence type="ECO:0000256" key="1">
    <source>
        <dbReference type="ARBA" id="ARBA00001946"/>
    </source>
</evidence>
<gene>
    <name evidence="16" type="ORF">HG535_0H02480</name>
</gene>
<dbReference type="GO" id="GO:0003677">
    <property type="term" value="F:DNA binding"/>
    <property type="evidence" value="ECO:0007669"/>
    <property type="project" value="UniProtKB-KW"/>
</dbReference>
<dbReference type="SMART" id="SM00279">
    <property type="entry name" value="HhH2"/>
    <property type="match status" value="1"/>
</dbReference>
<keyword evidence="7" id="KW-0378">Hydrolase</keyword>
<sequence length="670" mass="76356">MGISGLLPQLKAIQNPVSLHRYEGQTLGIDGYAWLHRAACSCAMELSMDKPTSKYLEFFIKKIGMLKAFKIDPYLIFDGDSIGVKKDTEIKRRTKRIESRNIAQKLWESGEKKNAMDYFLKSVDITPEMAKCIIDYCKLNGIRYIVAPFEADAQMVYLEKKHVIQGIISEDSDLLIFGCHRLITKLNDFGECIEICRDDFNKLPRKFPMYQLTEDEIRIMVCLSGCDYTDGIPKVGLITAMKLVIRFGTLDKILLHIQREGKLKIPIDFIKQYELANFAFQYQRIFCPIRCKMATLNEIPEQLLHCEELYNCIGNVVAKNDGFKKIIARDDDIDHNLHYRISRGELSPYDCRKLLVNREHKLQLSSKSDLQTIDSFFKMDSKQHNVCSLLKHQSASIAKETLGSNKILESDKSYMFDKFEKFDRNDTNDKIDKIDKIDAAIKRRKLNRDSKVELLTSKFFKASSVGSTSQSAATETFTDTPSTSAAFTLASTQEDVQTEIPESQLPTQIPSSFNIGIPDEEDLSEILSELEDDNDECQSRSTIKRDPKPMTEPISVCSRILTGSTVALEQFRFSNNRVPLQSKNINNRSDVNIRVSPAIKSSNHHRDDRDDHHHKLHATTLRGEARTPVSHTNSIVVRARTTSQPVADKPLAQRPAIRTSLSARFIYKPT</sequence>
<evidence type="ECO:0000256" key="6">
    <source>
        <dbReference type="ARBA" id="ARBA00022763"/>
    </source>
</evidence>